<keyword evidence="4" id="KW-0378">Hydrolase</keyword>
<dbReference type="Gene3D" id="3.90.70.10">
    <property type="entry name" value="Cysteine proteinases"/>
    <property type="match status" value="1"/>
</dbReference>
<protein>
    <submittedName>
        <fullName evidence="4">Cathepsin W, putative</fullName>
        <ecNumber evidence="4">3.4.22.16</ecNumber>
    </submittedName>
</protein>
<name>B0E6S6_ENTDS</name>
<dbReference type="EC" id="3.4.22.16" evidence="4"/>
<gene>
    <name evidence="4" type="ORF">EDI_315330</name>
</gene>
<evidence type="ECO:0000259" key="3">
    <source>
        <dbReference type="SMART" id="SM00848"/>
    </source>
</evidence>
<organism evidence="5">
    <name type="scientific">Entamoeba dispar (strain ATCC PRA-260 / SAW760)</name>
    <dbReference type="NCBI Taxonomy" id="370354"/>
    <lineage>
        <taxon>Eukaryota</taxon>
        <taxon>Amoebozoa</taxon>
        <taxon>Evosea</taxon>
        <taxon>Archamoebae</taxon>
        <taxon>Mastigamoebida</taxon>
        <taxon>Entamoebidae</taxon>
        <taxon>Entamoeba</taxon>
    </lineage>
</organism>
<dbReference type="CDD" id="cd02248">
    <property type="entry name" value="Peptidase_C1A"/>
    <property type="match status" value="1"/>
</dbReference>
<comment type="similarity">
    <text evidence="1">Belongs to the peptidase C1 family.</text>
</comment>
<dbReference type="Proteomes" id="UP000008076">
    <property type="component" value="Unassembled WGS sequence"/>
</dbReference>
<dbReference type="InterPro" id="IPR039417">
    <property type="entry name" value="Peptidase_C1A_papain-like"/>
</dbReference>
<feature type="domain" description="Cathepsin propeptide inhibitor" evidence="3">
    <location>
        <begin position="31"/>
        <end position="90"/>
    </location>
</feature>
<reference evidence="5" key="1">
    <citation type="submission" date="2007-12" db="EMBL/GenBank/DDBJ databases">
        <title>Annotation of Entamoeba dispar SAW760.</title>
        <authorList>
            <person name="Lorenzi H."/>
            <person name="Inman J."/>
            <person name="Schobel S."/>
            <person name="Amedeo P."/>
            <person name="Caler E."/>
        </authorList>
    </citation>
    <scope>NUCLEOTIDE SEQUENCE [LARGE SCALE GENOMIC DNA]</scope>
    <source>
        <strain evidence="5">ATCC PRA-260 / SAW760</strain>
    </source>
</reference>
<dbReference type="SMART" id="SM00645">
    <property type="entry name" value="Pept_C1"/>
    <property type="match status" value="1"/>
</dbReference>
<dbReference type="OMA" id="KEWYAPT"/>
<dbReference type="GO" id="GO:0006508">
    <property type="term" value="P:proteolysis"/>
    <property type="evidence" value="ECO:0007669"/>
    <property type="project" value="InterPro"/>
</dbReference>
<proteinExistence type="inferred from homology"/>
<dbReference type="SUPFAM" id="SSF54001">
    <property type="entry name" value="Cysteine proteinases"/>
    <property type="match status" value="1"/>
</dbReference>
<feature type="domain" description="Peptidase C1A papain C-terminal" evidence="2">
    <location>
        <begin position="135"/>
        <end position="367"/>
    </location>
</feature>
<dbReference type="SMART" id="SM00848">
    <property type="entry name" value="Inhibitor_I29"/>
    <property type="match status" value="1"/>
</dbReference>
<evidence type="ECO:0000259" key="2">
    <source>
        <dbReference type="SMART" id="SM00645"/>
    </source>
</evidence>
<dbReference type="Pfam" id="PF00112">
    <property type="entry name" value="Peptidase_C1"/>
    <property type="match status" value="1"/>
</dbReference>
<dbReference type="GO" id="GO:0004197">
    <property type="term" value="F:cysteine-type endopeptidase activity"/>
    <property type="evidence" value="ECO:0007669"/>
    <property type="project" value="UniProtKB-EC"/>
</dbReference>
<dbReference type="EMBL" id="DS547932">
    <property type="protein sequence ID" value="EDR29757.1"/>
    <property type="molecule type" value="Genomic_DNA"/>
</dbReference>
<dbReference type="RefSeq" id="XP_001734088.1">
    <property type="nucleotide sequence ID" value="XM_001734036.1"/>
</dbReference>
<keyword evidence="5" id="KW-1185">Reference proteome</keyword>
<sequence>MILFILISVVLGVDTSSMRKLCAKKRYVSAFKIFKESFSKKYLSQSEEIRRMAIFSQRVEMIEKFNAQRKIESDVKLDINNFTDLTNDEFIQMYIGGKKKSENSKDQNIVNNNRYIPQKVNYPTMYSLCGKNTNYNSETDGKIDHCSLGVDQKLCRCCYAASIANFLQIKHHIANGENVQYSIQQIVDCTGGKTKGCCSGMSYDALNYNRVFATNDVYPFRDAETSPDCQSYTRPSCYTVKEFAQTLTSYKEWYAPTYNEIKQIIYDNKGAISGIYVPLSGVVSEVWQSYSSGIINVSSYCSSNNGNIFTNHMVVLVGFGFEAQGEGVNGNFIIIRNSWGTDWGDKGTAKLSTDSLCGIGNCDGETVPCSHPTIITFETKVGPSTEQDYGCLQDKCSPTNDCDGVNCLTKSLDPPPNHSVGIVIIMLVICLMGLF</sequence>
<evidence type="ECO:0000313" key="4">
    <source>
        <dbReference type="EMBL" id="EDR29757.1"/>
    </source>
</evidence>
<dbReference type="InterPro" id="IPR013201">
    <property type="entry name" value="Prot_inhib_I29"/>
</dbReference>
<dbReference type="MEROPS" id="C01.123"/>
<dbReference type="InterPro" id="IPR038765">
    <property type="entry name" value="Papain-like_cys_pep_sf"/>
</dbReference>
<dbReference type="OrthoDB" id="387093at2759"/>
<dbReference type="InterPro" id="IPR000668">
    <property type="entry name" value="Peptidase_C1A_C"/>
</dbReference>
<dbReference type="AlphaFoldDB" id="B0E6S6"/>
<dbReference type="VEuPathDB" id="AmoebaDB:EDI_315330"/>
<dbReference type="InterPro" id="IPR013128">
    <property type="entry name" value="Peptidase_C1A"/>
</dbReference>
<accession>B0E6S6</accession>
<evidence type="ECO:0000256" key="1">
    <source>
        <dbReference type="ARBA" id="ARBA00008455"/>
    </source>
</evidence>
<dbReference type="eggNOG" id="KOG1543">
    <property type="taxonomic scope" value="Eukaryota"/>
</dbReference>
<dbReference type="Pfam" id="PF08246">
    <property type="entry name" value="Inhibitor_I29"/>
    <property type="match status" value="1"/>
</dbReference>
<evidence type="ECO:0000313" key="5">
    <source>
        <dbReference type="Proteomes" id="UP000008076"/>
    </source>
</evidence>
<dbReference type="PANTHER" id="PTHR12411">
    <property type="entry name" value="CYSTEINE PROTEASE FAMILY C1-RELATED"/>
    <property type="match status" value="1"/>
</dbReference>
<dbReference type="GeneID" id="5878984"/>
<dbReference type="KEGG" id="edi:EDI_315330"/>